<dbReference type="PANTHER" id="PTHR46268">
    <property type="entry name" value="STRESS RESPONSE PROTEIN NHAX"/>
    <property type="match status" value="1"/>
</dbReference>
<feature type="domain" description="UspA" evidence="2">
    <location>
        <begin position="19"/>
        <end position="99"/>
    </location>
</feature>
<organism evidence="3 4">
    <name type="scientific">Halovenus salina</name>
    <dbReference type="NCBI Taxonomy" id="1510225"/>
    <lineage>
        <taxon>Archaea</taxon>
        <taxon>Methanobacteriati</taxon>
        <taxon>Methanobacteriota</taxon>
        <taxon>Stenosarchaea group</taxon>
        <taxon>Halobacteria</taxon>
        <taxon>Halobacteriales</taxon>
        <taxon>Haloarculaceae</taxon>
        <taxon>Halovenus</taxon>
    </lineage>
</organism>
<dbReference type="PANTHER" id="PTHR46268:SF6">
    <property type="entry name" value="UNIVERSAL STRESS PROTEIN UP12"/>
    <property type="match status" value="1"/>
</dbReference>
<reference evidence="3 4" key="1">
    <citation type="journal article" date="2019" name="Int. J. Syst. Evol. Microbiol.">
        <title>The Global Catalogue of Microorganisms (GCM) 10K type strain sequencing project: providing services to taxonomists for standard genome sequencing and annotation.</title>
        <authorList>
            <consortium name="The Broad Institute Genomics Platform"/>
            <consortium name="The Broad Institute Genome Sequencing Center for Infectious Disease"/>
            <person name="Wu L."/>
            <person name="Ma J."/>
        </authorList>
    </citation>
    <scope>NUCLEOTIDE SEQUENCE [LARGE SCALE GENOMIC DNA]</scope>
    <source>
        <strain evidence="3 4">JCM 30072</strain>
    </source>
</reference>
<dbReference type="PRINTS" id="PR01438">
    <property type="entry name" value="UNVRSLSTRESS"/>
</dbReference>
<evidence type="ECO:0000313" key="4">
    <source>
        <dbReference type="Proteomes" id="UP001596445"/>
    </source>
</evidence>
<dbReference type="InterPro" id="IPR006016">
    <property type="entry name" value="UspA"/>
</dbReference>
<sequence length="99" mass="10237">MVDGEIVMEGQGTAADQGYETLEDAKAVAREAVPSADLDIETELLTGRPATAIANRANATDADAIFVGHRGLSTEQEAVVGSVAKEIVSKATVPVTVVR</sequence>
<dbReference type="Pfam" id="PF00582">
    <property type="entry name" value="Usp"/>
    <property type="match status" value="1"/>
</dbReference>
<proteinExistence type="inferred from homology"/>
<comment type="similarity">
    <text evidence="1">Belongs to the universal stress protein A family.</text>
</comment>
<comment type="caution">
    <text evidence="3">The sequence shown here is derived from an EMBL/GenBank/DDBJ whole genome shotgun (WGS) entry which is preliminary data.</text>
</comment>
<dbReference type="SUPFAM" id="SSF52402">
    <property type="entry name" value="Adenine nucleotide alpha hydrolases-like"/>
    <property type="match status" value="1"/>
</dbReference>
<dbReference type="EMBL" id="JBHSZI010000001">
    <property type="protein sequence ID" value="MFC7059268.1"/>
    <property type="molecule type" value="Genomic_DNA"/>
</dbReference>
<name>A0ABD5W4Z0_9EURY</name>
<dbReference type="AlphaFoldDB" id="A0ABD5W4Z0"/>
<dbReference type="Proteomes" id="UP001596445">
    <property type="component" value="Unassembled WGS sequence"/>
</dbReference>
<dbReference type="CDD" id="cd00293">
    <property type="entry name" value="USP-like"/>
    <property type="match status" value="1"/>
</dbReference>
<dbReference type="InterPro" id="IPR006015">
    <property type="entry name" value="Universal_stress_UspA"/>
</dbReference>
<protein>
    <submittedName>
        <fullName evidence="3">Universal stress protein</fullName>
    </submittedName>
</protein>
<keyword evidence="4" id="KW-1185">Reference proteome</keyword>
<dbReference type="InterPro" id="IPR014729">
    <property type="entry name" value="Rossmann-like_a/b/a_fold"/>
</dbReference>
<dbReference type="Gene3D" id="3.40.50.620">
    <property type="entry name" value="HUPs"/>
    <property type="match status" value="1"/>
</dbReference>
<dbReference type="RefSeq" id="WP_382186950.1">
    <property type="nucleotide sequence ID" value="NZ_JBHSZI010000001.1"/>
</dbReference>
<gene>
    <name evidence="3" type="ORF">ACFQQG_15185</name>
</gene>
<accession>A0ABD5W4Z0</accession>
<evidence type="ECO:0000313" key="3">
    <source>
        <dbReference type="EMBL" id="MFC7059268.1"/>
    </source>
</evidence>
<evidence type="ECO:0000256" key="1">
    <source>
        <dbReference type="ARBA" id="ARBA00008791"/>
    </source>
</evidence>
<evidence type="ECO:0000259" key="2">
    <source>
        <dbReference type="Pfam" id="PF00582"/>
    </source>
</evidence>